<comment type="subunit">
    <text evidence="2">Homotrimer.</text>
</comment>
<dbReference type="PANTHER" id="PTHR34501:SF9">
    <property type="entry name" value="MAJOR OUTER MEMBRANE PROTEIN P.IA"/>
    <property type="match status" value="1"/>
</dbReference>
<dbReference type="Gene3D" id="2.40.160.10">
    <property type="entry name" value="Porin"/>
    <property type="match status" value="1"/>
</dbReference>
<proteinExistence type="predicted"/>
<feature type="domain" description="Porin" evidence="12">
    <location>
        <begin position="19"/>
        <end position="345"/>
    </location>
</feature>
<evidence type="ECO:0000256" key="10">
    <source>
        <dbReference type="ARBA" id="ARBA00023237"/>
    </source>
</evidence>
<feature type="chain" id="PRO_5016753838" evidence="11">
    <location>
        <begin position="29"/>
        <end position="379"/>
    </location>
</feature>
<reference evidence="13 14" key="1">
    <citation type="submission" date="2018-06" db="EMBL/GenBank/DDBJ databases">
        <authorList>
            <person name="Feng T."/>
            <person name="Jeon C.O."/>
        </authorList>
    </citation>
    <scope>NUCLEOTIDE SEQUENCE [LARGE SCALE GENOMIC DNA]</scope>
    <source>
        <strain evidence="13 14">S23</strain>
    </source>
</reference>
<dbReference type="GO" id="GO:0015288">
    <property type="term" value="F:porin activity"/>
    <property type="evidence" value="ECO:0007669"/>
    <property type="project" value="UniProtKB-KW"/>
</dbReference>
<keyword evidence="10" id="KW-0998">Cell outer membrane</keyword>
<dbReference type="EMBL" id="QKWJ01000002">
    <property type="protein sequence ID" value="RDK11860.1"/>
    <property type="molecule type" value="Genomic_DNA"/>
</dbReference>
<evidence type="ECO:0000259" key="12">
    <source>
        <dbReference type="Pfam" id="PF13609"/>
    </source>
</evidence>
<keyword evidence="6 11" id="KW-0732">Signal</keyword>
<keyword evidence="9" id="KW-0472">Membrane</keyword>
<evidence type="ECO:0000313" key="13">
    <source>
        <dbReference type="EMBL" id="RDK11860.1"/>
    </source>
</evidence>
<dbReference type="GO" id="GO:0009279">
    <property type="term" value="C:cell outer membrane"/>
    <property type="evidence" value="ECO:0007669"/>
    <property type="project" value="UniProtKB-SubCell"/>
</dbReference>
<keyword evidence="14" id="KW-1185">Reference proteome</keyword>
<dbReference type="InterPro" id="IPR050298">
    <property type="entry name" value="Gram-neg_bact_OMP"/>
</dbReference>
<evidence type="ECO:0000256" key="3">
    <source>
        <dbReference type="ARBA" id="ARBA00022448"/>
    </source>
</evidence>
<dbReference type="AlphaFoldDB" id="A0A370P1X0"/>
<evidence type="ECO:0000256" key="11">
    <source>
        <dbReference type="SAM" id="SignalP"/>
    </source>
</evidence>
<dbReference type="InterPro" id="IPR001702">
    <property type="entry name" value="Porin_Gram-ve"/>
</dbReference>
<dbReference type="GO" id="GO:0034220">
    <property type="term" value="P:monoatomic ion transmembrane transport"/>
    <property type="evidence" value="ECO:0007669"/>
    <property type="project" value="InterPro"/>
</dbReference>
<dbReference type="InterPro" id="IPR002299">
    <property type="entry name" value="Porin_Neis"/>
</dbReference>
<evidence type="ECO:0000256" key="5">
    <source>
        <dbReference type="ARBA" id="ARBA00022692"/>
    </source>
</evidence>
<dbReference type="PRINTS" id="PR00182">
    <property type="entry name" value="ECOLNEIPORIN"/>
</dbReference>
<organism evidence="13 14">
    <name type="scientific">Cupriavidus lacunae</name>
    <dbReference type="NCBI Taxonomy" id="2666307"/>
    <lineage>
        <taxon>Bacteria</taxon>
        <taxon>Pseudomonadati</taxon>
        <taxon>Pseudomonadota</taxon>
        <taxon>Betaproteobacteria</taxon>
        <taxon>Burkholderiales</taxon>
        <taxon>Burkholderiaceae</taxon>
        <taxon>Cupriavidus</taxon>
    </lineage>
</organism>
<name>A0A370P1X0_9BURK</name>
<dbReference type="PRINTS" id="PR00184">
    <property type="entry name" value="NEISSPPORIN"/>
</dbReference>
<evidence type="ECO:0000256" key="1">
    <source>
        <dbReference type="ARBA" id="ARBA00004571"/>
    </source>
</evidence>
<feature type="signal peptide" evidence="11">
    <location>
        <begin position="1"/>
        <end position="28"/>
    </location>
</feature>
<dbReference type="RefSeq" id="WP_115013133.1">
    <property type="nucleotide sequence ID" value="NZ_QKWJ01000002.1"/>
</dbReference>
<evidence type="ECO:0000256" key="8">
    <source>
        <dbReference type="ARBA" id="ARBA00023114"/>
    </source>
</evidence>
<comment type="subcellular location">
    <subcellularLocation>
        <location evidence="1">Cell outer membrane</location>
        <topology evidence="1">Multi-pass membrane protein</topology>
    </subcellularLocation>
</comment>
<dbReference type="Pfam" id="PF13609">
    <property type="entry name" value="Porin_4"/>
    <property type="match status" value="1"/>
</dbReference>
<sequence length="379" mass="40276">MPSISQVRHRKKWFIGVPAVLAAGLAQAQTSVTLYGVLDTNMEYVTNMSSVTPSAANAFAVGPGHDLVRLNSGGLSGSRWGMRGAEDLGSGLKAVFVLESGFGVDDGKSTQGGRLFGRQAFVGLDHAQAGKVTFGRQYTSLFDGLTNFSPMAYSLQYEPLIALTGVNFRSDNVAKYTGQFGGLGVLAHWSFGNGAAGAGEVPGQFRRDTGYGAALNYAAGAFAAGIAYDQYNPTLNATGGTGTFKKAAVAASYAVGNAKLMGGYRWGRNISATDAILLRDNYYWIGGNYQATSALSLTLAYYYDDVKNLGGVNIKNPWQVTFMADYSFSKRTDVYLTTAFSKNSGLNFDTSAISFANGYFLGSDKTNMFGAAIGIRHKF</sequence>
<evidence type="ECO:0000256" key="6">
    <source>
        <dbReference type="ARBA" id="ARBA00022729"/>
    </source>
</evidence>
<dbReference type="PANTHER" id="PTHR34501">
    <property type="entry name" value="PROTEIN YDDL-RELATED"/>
    <property type="match status" value="1"/>
</dbReference>
<keyword evidence="3" id="KW-0813">Transport</keyword>
<dbReference type="Proteomes" id="UP000255165">
    <property type="component" value="Unassembled WGS sequence"/>
</dbReference>
<evidence type="ECO:0000313" key="14">
    <source>
        <dbReference type="Proteomes" id="UP000255165"/>
    </source>
</evidence>
<evidence type="ECO:0000256" key="4">
    <source>
        <dbReference type="ARBA" id="ARBA00022452"/>
    </source>
</evidence>
<dbReference type="GO" id="GO:0046930">
    <property type="term" value="C:pore complex"/>
    <property type="evidence" value="ECO:0007669"/>
    <property type="project" value="UniProtKB-KW"/>
</dbReference>
<evidence type="ECO:0000256" key="2">
    <source>
        <dbReference type="ARBA" id="ARBA00011233"/>
    </source>
</evidence>
<keyword evidence="5" id="KW-0812">Transmembrane</keyword>
<dbReference type="InterPro" id="IPR033900">
    <property type="entry name" value="Gram_neg_porin_domain"/>
</dbReference>
<comment type="caution">
    <text evidence="13">The sequence shown here is derived from an EMBL/GenBank/DDBJ whole genome shotgun (WGS) entry which is preliminary data.</text>
</comment>
<dbReference type="SUPFAM" id="SSF56935">
    <property type="entry name" value="Porins"/>
    <property type="match status" value="1"/>
</dbReference>
<accession>A0A370P1X0</accession>
<gene>
    <name evidence="13" type="ORF">DN412_02885</name>
</gene>
<dbReference type="InterPro" id="IPR023614">
    <property type="entry name" value="Porin_dom_sf"/>
</dbReference>
<keyword evidence="7" id="KW-0406">Ion transport</keyword>
<dbReference type="CDD" id="cd00342">
    <property type="entry name" value="gram_neg_porins"/>
    <property type="match status" value="1"/>
</dbReference>
<evidence type="ECO:0000256" key="9">
    <source>
        <dbReference type="ARBA" id="ARBA00023136"/>
    </source>
</evidence>
<keyword evidence="8" id="KW-0626">Porin</keyword>
<keyword evidence="4" id="KW-1134">Transmembrane beta strand</keyword>
<evidence type="ECO:0000256" key="7">
    <source>
        <dbReference type="ARBA" id="ARBA00023065"/>
    </source>
</evidence>
<protein>
    <submittedName>
        <fullName evidence="13">Porin</fullName>
    </submittedName>
</protein>